<proteinExistence type="predicted"/>
<evidence type="ECO:0000313" key="1">
    <source>
        <dbReference type="EMBL" id="JAD52923.1"/>
    </source>
</evidence>
<accession>A0A0A9ASQ9</accession>
<dbReference type="AlphaFoldDB" id="A0A0A9ASQ9"/>
<name>A0A0A9ASQ9_ARUDO</name>
<reference evidence="1" key="1">
    <citation type="submission" date="2014-09" db="EMBL/GenBank/DDBJ databases">
        <authorList>
            <person name="Magalhaes I.L.F."/>
            <person name="Oliveira U."/>
            <person name="Santos F.R."/>
            <person name="Vidigal T.H.D.A."/>
            <person name="Brescovit A.D."/>
            <person name="Santos A.J."/>
        </authorList>
    </citation>
    <scope>NUCLEOTIDE SEQUENCE</scope>
    <source>
        <tissue evidence="1">Shoot tissue taken approximately 20 cm above the soil surface</tissue>
    </source>
</reference>
<protein>
    <submittedName>
        <fullName evidence="1">Uncharacterized protein</fullName>
    </submittedName>
</protein>
<organism evidence="1">
    <name type="scientific">Arundo donax</name>
    <name type="common">Giant reed</name>
    <name type="synonym">Donax arundinaceus</name>
    <dbReference type="NCBI Taxonomy" id="35708"/>
    <lineage>
        <taxon>Eukaryota</taxon>
        <taxon>Viridiplantae</taxon>
        <taxon>Streptophyta</taxon>
        <taxon>Embryophyta</taxon>
        <taxon>Tracheophyta</taxon>
        <taxon>Spermatophyta</taxon>
        <taxon>Magnoliopsida</taxon>
        <taxon>Liliopsida</taxon>
        <taxon>Poales</taxon>
        <taxon>Poaceae</taxon>
        <taxon>PACMAD clade</taxon>
        <taxon>Arundinoideae</taxon>
        <taxon>Arundineae</taxon>
        <taxon>Arundo</taxon>
    </lineage>
</organism>
<sequence>MRALQRSADAVLALSLARKF</sequence>
<reference evidence="1" key="2">
    <citation type="journal article" date="2015" name="Data Brief">
        <title>Shoot transcriptome of the giant reed, Arundo donax.</title>
        <authorList>
            <person name="Barrero R.A."/>
            <person name="Guerrero F.D."/>
            <person name="Moolhuijzen P."/>
            <person name="Goolsby J.A."/>
            <person name="Tidwell J."/>
            <person name="Bellgard S.E."/>
            <person name="Bellgard M.I."/>
        </authorList>
    </citation>
    <scope>NUCLEOTIDE SEQUENCE</scope>
    <source>
        <tissue evidence="1">Shoot tissue taken approximately 20 cm above the soil surface</tissue>
    </source>
</reference>
<dbReference type="EMBL" id="GBRH01244972">
    <property type="protein sequence ID" value="JAD52923.1"/>
    <property type="molecule type" value="Transcribed_RNA"/>
</dbReference>